<name>A0A0R1UW53_9LACO</name>
<organism evidence="1 2">
    <name type="scientific">Levilactobacillus hammesii DSM 16381</name>
    <dbReference type="NCBI Taxonomy" id="1423753"/>
    <lineage>
        <taxon>Bacteria</taxon>
        <taxon>Bacillati</taxon>
        <taxon>Bacillota</taxon>
        <taxon>Bacilli</taxon>
        <taxon>Lactobacillales</taxon>
        <taxon>Lactobacillaceae</taxon>
        <taxon>Levilactobacillus</taxon>
    </lineage>
</organism>
<comment type="caution">
    <text evidence="1">The sequence shown here is derived from an EMBL/GenBank/DDBJ whole genome shotgun (WGS) entry which is preliminary data.</text>
</comment>
<keyword evidence="2" id="KW-1185">Reference proteome</keyword>
<dbReference type="STRING" id="1423753.FD28_GL002513"/>
<evidence type="ECO:0000313" key="2">
    <source>
        <dbReference type="Proteomes" id="UP000051580"/>
    </source>
</evidence>
<dbReference type="Proteomes" id="UP000051580">
    <property type="component" value="Unassembled WGS sequence"/>
</dbReference>
<dbReference type="PATRIC" id="fig|1423753.3.peg.2636"/>
<dbReference type="EMBL" id="AZFS01000046">
    <property type="protein sequence ID" value="KRL95544.1"/>
    <property type="molecule type" value="Genomic_DNA"/>
</dbReference>
<proteinExistence type="predicted"/>
<sequence length="67" mass="7993">MIRADTGTTRDHVNTETWNVKWFRSGIVVYPRPNKRKLPGVLIYWNQIAWAEAENDPAADDESYRWW</sequence>
<accession>A0A0R1UW53</accession>
<gene>
    <name evidence="1" type="ORF">FD28_GL002513</name>
</gene>
<reference evidence="1 2" key="1">
    <citation type="journal article" date="2015" name="Genome Announc.">
        <title>Expanding the biotechnology potential of lactobacilli through comparative genomics of 213 strains and associated genera.</title>
        <authorList>
            <person name="Sun Z."/>
            <person name="Harris H.M."/>
            <person name="McCann A."/>
            <person name="Guo C."/>
            <person name="Argimon S."/>
            <person name="Zhang W."/>
            <person name="Yang X."/>
            <person name="Jeffery I.B."/>
            <person name="Cooney J.C."/>
            <person name="Kagawa T.F."/>
            <person name="Liu W."/>
            <person name="Song Y."/>
            <person name="Salvetti E."/>
            <person name="Wrobel A."/>
            <person name="Rasinkangas P."/>
            <person name="Parkhill J."/>
            <person name="Rea M.C."/>
            <person name="O'Sullivan O."/>
            <person name="Ritari J."/>
            <person name="Douillard F.P."/>
            <person name="Paul Ross R."/>
            <person name="Yang R."/>
            <person name="Briner A.E."/>
            <person name="Felis G.E."/>
            <person name="de Vos W.M."/>
            <person name="Barrangou R."/>
            <person name="Klaenhammer T.R."/>
            <person name="Caufield P.W."/>
            <person name="Cui Y."/>
            <person name="Zhang H."/>
            <person name="O'Toole P.W."/>
        </authorList>
    </citation>
    <scope>NUCLEOTIDE SEQUENCE [LARGE SCALE GENOMIC DNA]</scope>
    <source>
        <strain evidence="1 2">DSM 16381</strain>
    </source>
</reference>
<dbReference type="AlphaFoldDB" id="A0A0R1UW53"/>
<protein>
    <submittedName>
        <fullName evidence="1">Uncharacterized protein</fullName>
    </submittedName>
</protein>
<evidence type="ECO:0000313" key="1">
    <source>
        <dbReference type="EMBL" id="KRL95544.1"/>
    </source>
</evidence>